<accession>A0A131YBQ1</accession>
<reference evidence="1" key="1">
    <citation type="journal article" date="2016" name="Ticks Tick Borne Dis.">
        <title>De novo assembly and annotation of the salivary gland transcriptome of Rhipicephalus appendiculatus male and female ticks during blood feeding.</title>
        <authorList>
            <person name="de Castro M.H."/>
            <person name="de Klerk D."/>
            <person name="Pienaar R."/>
            <person name="Latif A.A."/>
            <person name="Rees D.J."/>
            <person name="Mans B.J."/>
        </authorList>
    </citation>
    <scope>NUCLEOTIDE SEQUENCE</scope>
    <source>
        <tissue evidence="1">Salivary glands</tissue>
    </source>
</reference>
<organism evidence="1">
    <name type="scientific">Rhipicephalus appendiculatus</name>
    <name type="common">Brown ear tick</name>
    <dbReference type="NCBI Taxonomy" id="34631"/>
    <lineage>
        <taxon>Eukaryota</taxon>
        <taxon>Metazoa</taxon>
        <taxon>Ecdysozoa</taxon>
        <taxon>Arthropoda</taxon>
        <taxon>Chelicerata</taxon>
        <taxon>Arachnida</taxon>
        <taxon>Acari</taxon>
        <taxon>Parasitiformes</taxon>
        <taxon>Ixodida</taxon>
        <taxon>Ixodoidea</taxon>
        <taxon>Ixodidae</taxon>
        <taxon>Rhipicephalinae</taxon>
        <taxon>Rhipicephalus</taxon>
        <taxon>Rhipicephalus</taxon>
    </lineage>
</organism>
<protein>
    <submittedName>
        <fullName evidence="1">Uncharacterized protein</fullName>
    </submittedName>
</protein>
<proteinExistence type="predicted"/>
<name>A0A131YBQ1_RHIAP</name>
<evidence type="ECO:0000313" key="1">
    <source>
        <dbReference type="EMBL" id="JAP76754.1"/>
    </source>
</evidence>
<sequence>MAKLLVSHMVISCRLQENDGRQLLCSCLCGRLTVLDAAQGAGTLRQLESSAWQLGGINEHLCTCTLSTVCSRARNHFGGVGVCYCARFMGYVLHTCTPFLSFPKNCALPCCVEHCNAPL</sequence>
<dbReference type="EMBL" id="GEDV01011803">
    <property type="protein sequence ID" value="JAP76754.1"/>
    <property type="molecule type" value="Transcribed_RNA"/>
</dbReference>
<dbReference type="AlphaFoldDB" id="A0A131YBQ1"/>